<reference evidence="1" key="2">
    <citation type="journal article" date="2015" name="Data Brief">
        <title>Shoot transcriptome of the giant reed, Arundo donax.</title>
        <authorList>
            <person name="Barrero R.A."/>
            <person name="Guerrero F.D."/>
            <person name="Moolhuijzen P."/>
            <person name="Goolsby J.A."/>
            <person name="Tidwell J."/>
            <person name="Bellgard S.E."/>
            <person name="Bellgard M.I."/>
        </authorList>
    </citation>
    <scope>NUCLEOTIDE SEQUENCE</scope>
    <source>
        <tissue evidence="1">Shoot tissue taken approximately 20 cm above the soil surface</tissue>
    </source>
</reference>
<name>A0A0A9EHM3_ARUDO</name>
<dbReference type="EMBL" id="GBRH01199382">
    <property type="protein sequence ID" value="JAD98513.1"/>
    <property type="molecule type" value="Transcribed_RNA"/>
</dbReference>
<sequence length="14" mass="1399">MGYGGAYQPPTADA</sequence>
<proteinExistence type="predicted"/>
<evidence type="ECO:0000313" key="1">
    <source>
        <dbReference type="EMBL" id="JAD98513.1"/>
    </source>
</evidence>
<reference evidence="1" key="1">
    <citation type="submission" date="2014-09" db="EMBL/GenBank/DDBJ databases">
        <authorList>
            <person name="Magalhaes I.L.F."/>
            <person name="Oliveira U."/>
            <person name="Santos F.R."/>
            <person name="Vidigal T.H.D.A."/>
            <person name="Brescovit A.D."/>
            <person name="Santos A.J."/>
        </authorList>
    </citation>
    <scope>NUCLEOTIDE SEQUENCE</scope>
    <source>
        <tissue evidence="1">Shoot tissue taken approximately 20 cm above the soil surface</tissue>
    </source>
</reference>
<organism evidence="1">
    <name type="scientific">Arundo donax</name>
    <name type="common">Giant reed</name>
    <name type="synonym">Donax arundinaceus</name>
    <dbReference type="NCBI Taxonomy" id="35708"/>
    <lineage>
        <taxon>Eukaryota</taxon>
        <taxon>Viridiplantae</taxon>
        <taxon>Streptophyta</taxon>
        <taxon>Embryophyta</taxon>
        <taxon>Tracheophyta</taxon>
        <taxon>Spermatophyta</taxon>
        <taxon>Magnoliopsida</taxon>
        <taxon>Liliopsida</taxon>
        <taxon>Poales</taxon>
        <taxon>Poaceae</taxon>
        <taxon>PACMAD clade</taxon>
        <taxon>Arundinoideae</taxon>
        <taxon>Arundineae</taxon>
        <taxon>Arundo</taxon>
    </lineage>
</organism>
<accession>A0A0A9EHM3</accession>
<protein>
    <submittedName>
        <fullName evidence="1">Uncharacterized protein</fullName>
    </submittedName>
</protein>